<dbReference type="GO" id="GO:0050860">
    <property type="term" value="P:negative regulation of T cell receptor signaling pathway"/>
    <property type="evidence" value="ECO:0007669"/>
    <property type="project" value="InterPro"/>
</dbReference>
<keyword evidence="1" id="KW-1133">Transmembrane helix</keyword>
<dbReference type="GO" id="GO:0005886">
    <property type="term" value="C:plasma membrane"/>
    <property type="evidence" value="ECO:0007669"/>
    <property type="project" value="TreeGrafter"/>
</dbReference>
<reference evidence="3" key="4">
    <citation type="submission" date="2025-08" db="UniProtKB">
        <authorList>
            <consortium name="Ensembl"/>
        </authorList>
    </citation>
    <scope>IDENTIFICATION</scope>
</reference>
<feature type="domain" description="Transmembrane protein PVRIG immunoglobulin-like" evidence="2">
    <location>
        <begin position="8"/>
        <end position="118"/>
    </location>
</feature>
<dbReference type="Pfam" id="PF25456">
    <property type="entry name" value="Ig_PVRIG"/>
    <property type="match status" value="1"/>
</dbReference>
<dbReference type="InterPro" id="IPR034452">
    <property type="entry name" value="TM_PVRIG"/>
</dbReference>
<organism evidence="3 4">
    <name type="scientific">Rhinolophus ferrumequinum</name>
    <name type="common">Greater horseshoe bat</name>
    <dbReference type="NCBI Taxonomy" id="59479"/>
    <lineage>
        <taxon>Eukaryota</taxon>
        <taxon>Metazoa</taxon>
        <taxon>Chordata</taxon>
        <taxon>Craniata</taxon>
        <taxon>Vertebrata</taxon>
        <taxon>Euteleostomi</taxon>
        <taxon>Mammalia</taxon>
        <taxon>Eutheria</taxon>
        <taxon>Laurasiatheria</taxon>
        <taxon>Chiroptera</taxon>
        <taxon>Yinpterochiroptera</taxon>
        <taxon>Rhinolophoidea</taxon>
        <taxon>Rhinolophidae</taxon>
        <taxon>Rhinolophinae</taxon>
        <taxon>Rhinolophus</taxon>
    </lineage>
</organism>
<dbReference type="GeneTree" id="ENSGT00390000017799"/>
<dbReference type="InterPro" id="IPR057367">
    <property type="entry name" value="Ig_PVRIG"/>
</dbReference>
<dbReference type="PANTHER" id="PTHR39220">
    <property type="entry name" value="TRANSMEMBRANE PROTEIN PVRIG"/>
    <property type="match status" value="1"/>
</dbReference>
<reference evidence="4" key="3">
    <citation type="submission" date="2018-12" db="EMBL/GenBank/DDBJ databases">
        <title>G10K-VGP greater horseshoe bat female genome, primary haplotype.</title>
        <authorList>
            <person name="Teeling E."/>
            <person name="Myers G."/>
            <person name="Vernes S."/>
            <person name="Pippel M."/>
            <person name="Winkler S."/>
            <person name="Fedrigo O."/>
            <person name="Rhie A."/>
            <person name="Koren S."/>
            <person name="Phillippy A."/>
            <person name="Lewin H."/>
            <person name="Damas J."/>
            <person name="Howe K."/>
            <person name="Mountcastle J."/>
            <person name="Jarvis E.D."/>
        </authorList>
    </citation>
    <scope>NUCLEOTIDE SEQUENCE [LARGE SCALE GENOMIC DNA]</scope>
</reference>
<dbReference type="GO" id="GO:0038023">
    <property type="term" value="F:signaling receptor activity"/>
    <property type="evidence" value="ECO:0007669"/>
    <property type="project" value="InterPro"/>
</dbReference>
<feature type="transmembrane region" description="Helical" evidence="1">
    <location>
        <begin position="137"/>
        <end position="158"/>
    </location>
</feature>
<evidence type="ECO:0000313" key="4">
    <source>
        <dbReference type="Proteomes" id="UP000472240"/>
    </source>
</evidence>
<keyword evidence="1" id="KW-0472">Membrane</keyword>
<proteinExistence type="predicted"/>
<keyword evidence="1" id="KW-0812">Transmembrane</keyword>
<dbReference type="FunCoup" id="A0A671DZL0">
    <property type="interactions" value="12"/>
</dbReference>
<dbReference type="Ensembl" id="ENSRFET00010005257.1">
    <property type="protein sequence ID" value="ENSRFEP00010004798.1"/>
    <property type="gene ID" value="ENSRFEG00010003343.1"/>
</dbReference>
<sequence length="274" mass="29278">MSGNTGTPEVWVQIQMESTESPFVTVRCGFLGSSAITQVTVSCRGPDGAGGTKLAVLHPEFGSQQWPPARQVRWETRTSISLTMEWSEGRSPSPNTTVCCTFTSFPEGSQEACGNHLLNSDPGLAATSPDPILRADLAGILGASGVLLFGCIYLLHLLHRQRHWSVTKPQPSLSSPQTQTGARAASQVSLASFHTPYATVTTNYCPATLDTVLPPQHCLGGCHSPPTRHANLPRGHLCQPLLEAVSSPSRMDSMLRQERGLPTLAPTLSLSLTV</sequence>
<keyword evidence="4" id="KW-1185">Reference proteome</keyword>
<dbReference type="Proteomes" id="UP000472240">
    <property type="component" value="Chromosome 7"/>
</dbReference>
<evidence type="ECO:0000313" key="3">
    <source>
        <dbReference type="Ensembl" id="ENSRFEP00010004798.1"/>
    </source>
</evidence>
<dbReference type="AlphaFoldDB" id="A0A671DZL0"/>
<accession>A0A671DZL0</accession>
<protein>
    <recommendedName>
        <fullName evidence="2">Transmembrane protein PVRIG immunoglobulin-like domain-containing protein</fullName>
    </recommendedName>
</protein>
<name>A0A671DZL0_RHIFE</name>
<reference evidence="3" key="5">
    <citation type="submission" date="2025-09" db="UniProtKB">
        <authorList>
            <consortium name="Ensembl"/>
        </authorList>
    </citation>
    <scope>IDENTIFICATION</scope>
</reference>
<dbReference type="InParanoid" id="A0A671DZL0"/>
<evidence type="ECO:0000259" key="2">
    <source>
        <dbReference type="Pfam" id="PF25456"/>
    </source>
</evidence>
<evidence type="ECO:0000256" key="1">
    <source>
        <dbReference type="SAM" id="Phobius"/>
    </source>
</evidence>
<reference evidence="3 4" key="2">
    <citation type="journal article" date="2018" name="Annu Rev Anim Biosci">
        <title>Bat Biology, Genomes, and the Bat1K Project: To Generate Chromosome-Level Genomes for All Living Bat Species.</title>
        <authorList>
            <person name="Teeling E.C."/>
            <person name="Vernes S.C."/>
            <person name="Davalos L.M."/>
            <person name="Ray D.A."/>
            <person name="Gilbert M.T.P."/>
            <person name="Myers E."/>
        </authorList>
    </citation>
    <scope>NUCLEOTIDE SEQUENCE</scope>
</reference>
<reference evidence="3 4" key="1">
    <citation type="journal article" date="2015" name="Annu Rev Anim Biosci">
        <title>The Genome 10K Project: a way forward.</title>
        <authorList>
            <person name="Koepfli K.P."/>
            <person name="Paten B."/>
            <person name="O'Brien S.J."/>
            <person name="Koepfli K.P."/>
            <person name="Paten B."/>
            <person name="Antunes A."/>
            <person name="Belov K."/>
            <person name="Bustamante C."/>
            <person name="Castoe T.A."/>
            <person name="Clawson H."/>
            <person name="Crawford A.J."/>
            <person name="Diekhans M."/>
            <person name="Distel D."/>
            <person name="Durbin R."/>
            <person name="Earl D."/>
            <person name="Fujita M.K."/>
            <person name="Gamble T."/>
            <person name="Georges A."/>
            <person name="Gemmell N."/>
            <person name="Gilbert M.T."/>
            <person name="Graves J.M."/>
            <person name="Green R.E."/>
            <person name="Hickey G."/>
            <person name="Jarvis E.D."/>
            <person name="Johnson W."/>
            <person name="Komissarov A."/>
            <person name="Korf I."/>
            <person name="Kuhn R."/>
            <person name="Larkin D.M."/>
            <person name="Lewin H."/>
            <person name="Lopez J.V."/>
            <person name="Ma J."/>
            <person name="Marques-Bonet T."/>
            <person name="Miller W."/>
            <person name="Murphy R."/>
            <person name="Pevzner P."/>
            <person name="Shapiro B."/>
            <person name="Steiner C."/>
            <person name="Tamazian G."/>
            <person name="Venkatesh B."/>
            <person name="Wang J."/>
            <person name="Wayne R."/>
            <person name="Wiley E."/>
            <person name="Yang H."/>
            <person name="Zhang G."/>
            <person name="Haussler D."/>
            <person name="Ryder O."/>
            <person name="O'Brien S.J."/>
        </authorList>
    </citation>
    <scope>NUCLEOTIDE SEQUENCE</scope>
</reference>
<dbReference type="PANTHER" id="PTHR39220:SF1">
    <property type="entry name" value="TRANSMEMBRANE PROTEIN PVRIG"/>
    <property type="match status" value="1"/>
</dbReference>